<dbReference type="Proteomes" id="UP001240447">
    <property type="component" value="Unassembled WGS sequence"/>
</dbReference>
<sequence length="58" mass="6692">MEIKITVHDDWDLDSMADYVRGVAAQIAEGYVRGHDGPDLHWDSDFEERHRRMYGAAS</sequence>
<gene>
    <name evidence="1" type="ORF">J2S59_000275</name>
</gene>
<protein>
    <submittedName>
        <fullName evidence="1">Uncharacterized protein</fullName>
    </submittedName>
</protein>
<accession>A0ABT9NJ72</accession>
<keyword evidence="2" id="KW-1185">Reference proteome</keyword>
<dbReference type="RefSeq" id="WP_181641486.1">
    <property type="nucleotide sequence ID" value="NZ_CCXJ01000051.1"/>
</dbReference>
<dbReference type="EMBL" id="JAUSQM010000001">
    <property type="protein sequence ID" value="MDP9820466.1"/>
    <property type="molecule type" value="Genomic_DNA"/>
</dbReference>
<evidence type="ECO:0000313" key="1">
    <source>
        <dbReference type="EMBL" id="MDP9820466.1"/>
    </source>
</evidence>
<comment type="caution">
    <text evidence="1">The sequence shown here is derived from an EMBL/GenBank/DDBJ whole genome shotgun (WGS) entry which is preliminary data.</text>
</comment>
<name>A0ABT9NJ72_9ACTN</name>
<evidence type="ECO:0000313" key="2">
    <source>
        <dbReference type="Proteomes" id="UP001240447"/>
    </source>
</evidence>
<proteinExistence type="predicted"/>
<reference evidence="1 2" key="1">
    <citation type="submission" date="2023-07" db="EMBL/GenBank/DDBJ databases">
        <title>Sequencing the genomes of 1000 actinobacteria strains.</title>
        <authorList>
            <person name="Klenk H.-P."/>
        </authorList>
    </citation>
    <scope>NUCLEOTIDE SEQUENCE [LARGE SCALE GENOMIC DNA]</scope>
    <source>
        <strain evidence="1 2">GD13</strain>
    </source>
</reference>
<organism evidence="1 2">
    <name type="scientific">Nocardioides massiliensis</name>
    <dbReference type="NCBI Taxonomy" id="1325935"/>
    <lineage>
        <taxon>Bacteria</taxon>
        <taxon>Bacillati</taxon>
        <taxon>Actinomycetota</taxon>
        <taxon>Actinomycetes</taxon>
        <taxon>Propionibacteriales</taxon>
        <taxon>Nocardioidaceae</taxon>
        <taxon>Nocardioides</taxon>
    </lineage>
</organism>